<name>A0A090W5N7_9FLAO</name>
<dbReference type="SUPFAM" id="SSF74653">
    <property type="entry name" value="TolA/TonB C-terminal domain"/>
    <property type="match status" value="1"/>
</dbReference>
<organism evidence="2 3">
    <name type="scientific">Algibacter lectus</name>
    <dbReference type="NCBI Taxonomy" id="221126"/>
    <lineage>
        <taxon>Bacteria</taxon>
        <taxon>Pseudomonadati</taxon>
        <taxon>Bacteroidota</taxon>
        <taxon>Flavobacteriia</taxon>
        <taxon>Flavobacteriales</taxon>
        <taxon>Flavobacteriaceae</taxon>
        <taxon>Algibacter</taxon>
    </lineage>
</organism>
<evidence type="ECO:0008006" key="4">
    <source>
        <dbReference type="Google" id="ProtNLM"/>
    </source>
</evidence>
<gene>
    <name evidence="2" type="ORF">JCM19300_3405</name>
</gene>
<reference evidence="2 3" key="1">
    <citation type="journal article" date="2014" name="Genome Announc.">
        <title>Draft Genome Sequences of Marine Flavobacterium Algibacter lectus Strains SS8 and NR4.</title>
        <authorList>
            <person name="Takatani N."/>
            <person name="Nakanishi M."/>
            <person name="Meirelles P."/>
            <person name="Mino S."/>
            <person name="Suda W."/>
            <person name="Oshima K."/>
            <person name="Hattori M."/>
            <person name="Ohkuma M."/>
            <person name="Hosokawa M."/>
            <person name="Miyashita K."/>
            <person name="Thompson F.L."/>
            <person name="Niwa A."/>
            <person name="Sawabe T."/>
            <person name="Sawabe T."/>
        </authorList>
    </citation>
    <scope>NUCLEOTIDE SEQUENCE [LARGE SCALE GENOMIC DNA]</scope>
    <source>
        <strain evidence="2 3">JCM 19300</strain>
    </source>
</reference>
<keyword evidence="1" id="KW-0812">Transmembrane</keyword>
<dbReference type="RefSeq" id="WP_042504691.1">
    <property type="nucleotide sequence ID" value="NZ_BBNQ01000008.1"/>
</dbReference>
<dbReference type="Proteomes" id="UP000029644">
    <property type="component" value="Unassembled WGS sequence"/>
</dbReference>
<proteinExistence type="predicted"/>
<evidence type="ECO:0000256" key="1">
    <source>
        <dbReference type="SAM" id="Phobius"/>
    </source>
</evidence>
<keyword evidence="1" id="KW-1133">Transmembrane helix</keyword>
<protein>
    <recommendedName>
        <fullName evidence="4">TonB family protein</fullName>
    </recommendedName>
</protein>
<keyword evidence="1" id="KW-0472">Membrane</keyword>
<comment type="caution">
    <text evidence="2">The sequence shown here is derived from an EMBL/GenBank/DDBJ whole genome shotgun (WGS) entry which is preliminary data.</text>
</comment>
<dbReference type="AlphaFoldDB" id="A0A090W5N7"/>
<feature type="transmembrane region" description="Helical" evidence="1">
    <location>
        <begin position="9"/>
        <end position="29"/>
    </location>
</feature>
<dbReference type="EMBL" id="BBNQ01000008">
    <property type="protein sequence ID" value="GAL62837.1"/>
    <property type="molecule type" value="Genomic_DNA"/>
</dbReference>
<evidence type="ECO:0000313" key="2">
    <source>
        <dbReference type="EMBL" id="GAL62837.1"/>
    </source>
</evidence>
<sequence>MNLTDQHKALLITLLISGTVLLTVFNIGLKRQNELTAESYYELESEKELTKEDVKTLEALEKLNKTKAETNSAFNETQKSKHFAQAYTTVAPPEDYVPQSQSNEESADASYIKKYEAIDSKLDKDQLSSFNKVNDLLKKQKDEANNSKSTISFSLSNREKIYIPIPVYLCEVDGKVVVNIKVNSSGNVTDAYLNRSSNSSNDCLIKHALEYAKKSRFSSDGSKASQIGSITFNFVGKH</sequence>
<dbReference type="Gene3D" id="3.30.1150.10">
    <property type="match status" value="1"/>
</dbReference>
<evidence type="ECO:0000313" key="3">
    <source>
        <dbReference type="Proteomes" id="UP000029644"/>
    </source>
</evidence>
<accession>A0A090W5N7</accession>